<dbReference type="KEGG" id="smon:AWR27_08030"/>
<accession>A0A1P9WVC0</accession>
<evidence type="ECO:0000256" key="5">
    <source>
        <dbReference type="ARBA" id="ARBA00023237"/>
    </source>
</evidence>
<evidence type="ECO:0000259" key="7">
    <source>
        <dbReference type="Pfam" id="PF14322"/>
    </source>
</evidence>
<gene>
    <name evidence="8" type="ORF">AWR27_08030</name>
</gene>
<keyword evidence="9" id="KW-1185">Reference proteome</keyword>
<evidence type="ECO:0000259" key="6">
    <source>
        <dbReference type="Pfam" id="PF07980"/>
    </source>
</evidence>
<evidence type="ECO:0000313" key="9">
    <source>
        <dbReference type="Proteomes" id="UP000187941"/>
    </source>
</evidence>
<name>A0A1P9WVC0_9BACT</name>
<dbReference type="Pfam" id="PF07980">
    <property type="entry name" value="SusD_RagB"/>
    <property type="match status" value="1"/>
</dbReference>
<evidence type="ECO:0000256" key="4">
    <source>
        <dbReference type="ARBA" id="ARBA00023136"/>
    </source>
</evidence>
<keyword evidence="4" id="KW-0472">Membrane</keyword>
<evidence type="ECO:0008006" key="10">
    <source>
        <dbReference type="Google" id="ProtNLM"/>
    </source>
</evidence>
<dbReference type="PROSITE" id="PS51257">
    <property type="entry name" value="PROKAR_LIPOPROTEIN"/>
    <property type="match status" value="1"/>
</dbReference>
<protein>
    <recommendedName>
        <fullName evidence="10">Carbohydrate-binding protein SusD</fullName>
    </recommendedName>
</protein>
<proteinExistence type="inferred from homology"/>
<dbReference type="GO" id="GO:0009279">
    <property type="term" value="C:cell outer membrane"/>
    <property type="evidence" value="ECO:0007669"/>
    <property type="project" value="UniProtKB-SubCell"/>
</dbReference>
<reference evidence="8 9" key="1">
    <citation type="submission" date="2016-01" db="EMBL/GenBank/DDBJ databases">
        <authorList>
            <person name="Oliw E.H."/>
        </authorList>
    </citation>
    <scope>NUCLEOTIDE SEQUENCE [LARGE SCALE GENOMIC DNA]</scope>
    <source>
        <strain evidence="8 9">DY10</strain>
    </source>
</reference>
<keyword evidence="5" id="KW-0998">Cell outer membrane</keyword>
<dbReference type="CDD" id="cd08977">
    <property type="entry name" value="SusD"/>
    <property type="match status" value="1"/>
</dbReference>
<dbReference type="STRING" id="1178516.AWR27_08030"/>
<dbReference type="RefSeq" id="WP_077130717.1">
    <property type="nucleotide sequence ID" value="NZ_CP014263.1"/>
</dbReference>
<feature type="domain" description="SusD-like N-terminal" evidence="7">
    <location>
        <begin position="92"/>
        <end position="201"/>
    </location>
</feature>
<evidence type="ECO:0000256" key="2">
    <source>
        <dbReference type="ARBA" id="ARBA00006275"/>
    </source>
</evidence>
<keyword evidence="3" id="KW-0732">Signal</keyword>
<dbReference type="SUPFAM" id="SSF48452">
    <property type="entry name" value="TPR-like"/>
    <property type="match status" value="1"/>
</dbReference>
<dbReference type="InterPro" id="IPR033985">
    <property type="entry name" value="SusD-like_N"/>
</dbReference>
<dbReference type="Gene3D" id="1.25.40.390">
    <property type="match status" value="1"/>
</dbReference>
<evidence type="ECO:0000256" key="1">
    <source>
        <dbReference type="ARBA" id="ARBA00004442"/>
    </source>
</evidence>
<evidence type="ECO:0000313" key="8">
    <source>
        <dbReference type="EMBL" id="AQG79278.1"/>
    </source>
</evidence>
<dbReference type="OrthoDB" id="9792139at2"/>
<dbReference type="InterPro" id="IPR011990">
    <property type="entry name" value="TPR-like_helical_dom_sf"/>
</dbReference>
<dbReference type="Pfam" id="PF14322">
    <property type="entry name" value="SusD-like_3"/>
    <property type="match status" value="1"/>
</dbReference>
<organism evidence="8 9">
    <name type="scientific">Spirosoma montaniterrae</name>
    <dbReference type="NCBI Taxonomy" id="1178516"/>
    <lineage>
        <taxon>Bacteria</taxon>
        <taxon>Pseudomonadati</taxon>
        <taxon>Bacteroidota</taxon>
        <taxon>Cytophagia</taxon>
        <taxon>Cytophagales</taxon>
        <taxon>Cytophagaceae</taxon>
        <taxon>Spirosoma</taxon>
    </lineage>
</organism>
<feature type="domain" description="RagB/SusD" evidence="6">
    <location>
        <begin position="376"/>
        <end position="505"/>
    </location>
</feature>
<dbReference type="Proteomes" id="UP000187941">
    <property type="component" value="Chromosome"/>
</dbReference>
<evidence type="ECO:0000256" key="3">
    <source>
        <dbReference type="ARBA" id="ARBA00022729"/>
    </source>
</evidence>
<comment type="subcellular location">
    <subcellularLocation>
        <location evidence="1">Cell outer membrane</location>
    </subcellularLocation>
</comment>
<sequence>MKFIFTYLLCGWALMLLSCERVLDKPPASEIDLPRYFQTANDAETLLIGCYSRLFVNAGFYTDIMFAGNRSSDDIIPIRSGPDAFDDRTLMRPDDGGVRSIWQRSYFLLANINLGLERITAMPDNLFIGSRKAQILGELRALRAFTYYHLVRLYGGVPLILRYPTSATSSGNAVARATEEQLYAQINEDLNAAEASVPASYPVLPTQGLTLSVPVIESKGRFTLASVRALQADVALTQRNYTRVVEKADLIINSGLYQLTPDFRTNFRGPRTTFNRDLSVYQNTVESIMEVQAIPGSDATGGQMFFFLDGFPPFFGVSPELSNFIYPDQGATPAQQADSIRKVTSVGIASPTVRYATKYREFYFDGRYNNVYGIFGTPNPDNYHIFRLAEILLFKAEALNEAAYGNAQAFEAINQVRRRVLLPDLTPANTPNQAAFREAVRRERRIELFFEGGKRWFDILRYNRQTPGTAKVLLGNKLPDDNRLLLPIPLDELRQNTAISQNPGYSQ</sequence>
<dbReference type="AlphaFoldDB" id="A0A1P9WVC0"/>
<dbReference type="EMBL" id="CP014263">
    <property type="protein sequence ID" value="AQG79278.1"/>
    <property type="molecule type" value="Genomic_DNA"/>
</dbReference>
<comment type="similarity">
    <text evidence="2">Belongs to the SusD family.</text>
</comment>
<dbReference type="InterPro" id="IPR012944">
    <property type="entry name" value="SusD_RagB_dom"/>
</dbReference>